<feature type="disulfide bond" evidence="8">
    <location>
        <begin position="388"/>
        <end position="397"/>
    </location>
</feature>
<feature type="domain" description="EGF-like" evidence="10">
    <location>
        <begin position="309"/>
        <end position="345"/>
    </location>
</feature>
<name>A0A6P4XW21_BRABE</name>
<keyword evidence="12" id="KW-1185">Reference proteome</keyword>
<dbReference type="PANTHER" id="PTHR45836:SF13">
    <property type="entry name" value="PROTEIN CRUMBS"/>
    <property type="match status" value="1"/>
</dbReference>
<evidence type="ECO:0000259" key="10">
    <source>
        <dbReference type="PROSITE" id="PS50026"/>
    </source>
</evidence>
<keyword evidence="5 9" id="KW-0472">Membrane</keyword>
<dbReference type="PROSITE" id="PS50184">
    <property type="entry name" value="VWFC_2"/>
    <property type="match status" value="1"/>
</dbReference>
<feature type="domain" description="EGF-like" evidence="10">
    <location>
        <begin position="362"/>
        <end position="398"/>
    </location>
</feature>
<dbReference type="InterPro" id="IPR056986">
    <property type="entry name" value="JAG1_1/2_dom"/>
</dbReference>
<dbReference type="Pfam" id="PF00008">
    <property type="entry name" value="EGF"/>
    <property type="match status" value="6"/>
</dbReference>
<dbReference type="SMART" id="SM00181">
    <property type="entry name" value="EGF"/>
    <property type="match status" value="10"/>
</dbReference>
<dbReference type="GeneID" id="109462640"/>
<feature type="disulfide bond" evidence="8">
    <location>
        <begin position="297"/>
        <end position="306"/>
    </location>
</feature>
<dbReference type="InterPro" id="IPR001881">
    <property type="entry name" value="EGF-like_Ca-bd_dom"/>
</dbReference>
<accession>A0A6P4XW21</accession>
<dbReference type="SUPFAM" id="SSF57196">
    <property type="entry name" value="EGF/Laminin"/>
    <property type="match status" value="6"/>
</dbReference>
<dbReference type="InterPro" id="IPR018097">
    <property type="entry name" value="EGF_Ca-bd_CS"/>
</dbReference>
<dbReference type="PRINTS" id="PR00010">
    <property type="entry name" value="EGFBLOOD"/>
</dbReference>
<dbReference type="PROSITE" id="PS01186">
    <property type="entry name" value="EGF_2"/>
    <property type="match status" value="10"/>
</dbReference>
<evidence type="ECO:0000256" key="5">
    <source>
        <dbReference type="ARBA" id="ARBA00023136"/>
    </source>
</evidence>
<keyword evidence="9" id="KW-1133">Transmembrane helix</keyword>
<feature type="domain" description="EGF-like" evidence="10">
    <location>
        <begin position="18"/>
        <end position="54"/>
    </location>
</feature>
<dbReference type="PROSITE" id="PS01187">
    <property type="entry name" value="EGF_CA"/>
    <property type="match status" value="2"/>
</dbReference>
<dbReference type="Pfam" id="PF23575">
    <property type="entry name" value="JAG1"/>
    <property type="match status" value="1"/>
</dbReference>
<keyword evidence="9" id="KW-0812">Transmembrane</keyword>
<feature type="disulfide bond" evidence="8">
    <location>
        <begin position="158"/>
        <end position="167"/>
    </location>
</feature>
<dbReference type="InterPro" id="IPR051355">
    <property type="entry name" value="Notch/Slit_guidance"/>
</dbReference>
<feature type="disulfide bond" evidence="8">
    <location>
        <begin position="259"/>
        <end position="268"/>
    </location>
</feature>
<dbReference type="GO" id="GO:0007411">
    <property type="term" value="P:axon guidance"/>
    <property type="evidence" value="ECO:0007669"/>
    <property type="project" value="TreeGrafter"/>
</dbReference>
<evidence type="ECO:0000256" key="4">
    <source>
        <dbReference type="ARBA" id="ARBA00022737"/>
    </source>
</evidence>
<feature type="disulfide bond" evidence="8">
    <location>
        <begin position="82"/>
        <end position="91"/>
    </location>
</feature>
<dbReference type="GO" id="GO:0007219">
    <property type="term" value="P:Notch signaling pathway"/>
    <property type="evidence" value="ECO:0007669"/>
    <property type="project" value="TreeGrafter"/>
</dbReference>
<dbReference type="Gene3D" id="2.10.25.10">
    <property type="entry name" value="Laminin"/>
    <property type="match status" value="9"/>
</dbReference>
<dbReference type="RefSeq" id="XP_019614759.1">
    <property type="nucleotide sequence ID" value="XM_019759200.1"/>
</dbReference>
<dbReference type="PROSITE" id="PS00022">
    <property type="entry name" value="EGF_1"/>
    <property type="match status" value="10"/>
</dbReference>
<evidence type="ECO:0000313" key="12">
    <source>
        <dbReference type="Proteomes" id="UP000515135"/>
    </source>
</evidence>
<feature type="disulfide bond" evidence="8">
    <location>
        <begin position="221"/>
        <end position="230"/>
    </location>
</feature>
<dbReference type="AlphaFoldDB" id="A0A6P4XW21"/>
<feature type="disulfide bond" evidence="8">
    <location>
        <begin position="6"/>
        <end position="15"/>
    </location>
</feature>
<feature type="disulfide bond" evidence="8">
    <location>
        <begin position="44"/>
        <end position="53"/>
    </location>
</feature>
<dbReference type="OrthoDB" id="283575at2759"/>
<feature type="domain" description="EGF-like" evidence="10">
    <location>
        <begin position="132"/>
        <end position="168"/>
    </location>
</feature>
<feature type="domain" description="VWFC" evidence="11">
    <location>
        <begin position="403"/>
        <end position="463"/>
    </location>
</feature>
<organism evidence="12 13">
    <name type="scientific">Branchiostoma belcheri</name>
    <name type="common">Amphioxus</name>
    <dbReference type="NCBI Taxonomy" id="7741"/>
    <lineage>
        <taxon>Eukaryota</taxon>
        <taxon>Metazoa</taxon>
        <taxon>Chordata</taxon>
        <taxon>Cephalochordata</taxon>
        <taxon>Leptocardii</taxon>
        <taxon>Amphioxiformes</taxon>
        <taxon>Branchiostomatidae</taxon>
        <taxon>Branchiostoma</taxon>
    </lineage>
</organism>
<protein>
    <submittedName>
        <fullName evidence="13">Fibropellin-1-like</fullName>
    </submittedName>
</protein>
<dbReference type="FunFam" id="2.10.25.10:FF:000472">
    <property type="entry name" value="Uncharacterized protein, isoform A"/>
    <property type="match status" value="3"/>
</dbReference>
<dbReference type="PROSITE" id="PS00010">
    <property type="entry name" value="ASX_HYDROXYL"/>
    <property type="match status" value="5"/>
</dbReference>
<dbReference type="InterPro" id="IPR000152">
    <property type="entry name" value="EGF-type_Asp/Asn_hydroxyl_site"/>
</dbReference>
<dbReference type="PROSITE" id="PS50026">
    <property type="entry name" value="EGF_3"/>
    <property type="match status" value="10"/>
</dbReference>
<evidence type="ECO:0000256" key="3">
    <source>
        <dbReference type="ARBA" id="ARBA00022729"/>
    </source>
</evidence>
<evidence type="ECO:0000256" key="1">
    <source>
        <dbReference type="ARBA" id="ARBA00004370"/>
    </source>
</evidence>
<dbReference type="SUPFAM" id="SSF57603">
    <property type="entry name" value="FnI-like domain"/>
    <property type="match status" value="1"/>
</dbReference>
<dbReference type="FunFam" id="2.10.25.10:FF:000122">
    <property type="entry name" value="Protein crumbs homolog 2"/>
    <property type="match status" value="1"/>
</dbReference>
<dbReference type="InterPro" id="IPR009030">
    <property type="entry name" value="Growth_fac_rcpt_cys_sf"/>
</dbReference>
<keyword evidence="4" id="KW-0677">Repeat</keyword>
<dbReference type="CDD" id="cd00054">
    <property type="entry name" value="EGF_CA"/>
    <property type="match status" value="8"/>
</dbReference>
<evidence type="ECO:0000256" key="8">
    <source>
        <dbReference type="PROSITE-ProRule" id="PRU00076"/>
    </source>
</evidence>
<dbReference type="InterPro" id="IPR001007">
    <property type="entry name" value="VWF_dom"/>
</dbReference>
<feature type="disulfide bond" evidence="8">
    <location>
        <begin position="120"/>
        <end position="129"/>
    </location>
</feature>
<feature type="domain" description="EGF-like" evidence="10">
    <location>
        <begin position="94"/>
        <end position="130"/>
    </location>
</feature>
<feature type="domain" description="EGF-like" evidence="10">
    <location>
        <begin position="233"/>
        <end position="269"/>
    </location>
</feature>
<reference evidence="13" key="1">
    <citation type="submission" date="2025-08" db="UniProtKB">
        <authorList>
            <consortium name="RefSeq"/>
        </authorList>
    </citation>
    <scope>IDENTIFICATION</scope>
    <source>
        <tissue evidence="13">Gonad</tissue>
    </source>
</reference>
<dbReference type="FunFam" id="2.10.25.10:FF:000061">
    <property type="entry name" value="Delta-like protein"/>
    <property type="match status" value="1"/>
</dbReference>
<keyword evidence="7" id="KW-0325">Glycoprotein</keyword>
<dbReference type="Pfam" id="PF12661">
    <property type="entry name" value="hEGF"/>
    <property type="match status" value="3"/>
</dbReference>
<gene>
    <name evidence="13" type="primary">LOC109462640</name>
</gene>
<evidence type="ECO:0000256" key="6">
    <source>
        <dbReference type="ARBA" id="ARBA00023157"/>
    </source>
</evidence>
<dbReference type="SMART" id="SM00215">
    <property type="entry name" value="VWC_out"/>
    <property type="match status" value="1"/>
</dbReference>
<dbReference type="PANTHER" id="PTHR45836">
    <property type="entry name" value="SLIT HOMOLOG"/>
    <property type="match status" value="1"/>
</dbReference>
<dbReference type="InterPro" id="IPR013032">
    <property type="entry name" value="EGF-like_CS"/>
</dbReference>
<evidence type="ECO:0000256" key="2">
    <source>
        <dbReference type="ARBA" id="ARBA00022536"/>
    </source>
</evidence>
<proteinExistence type="predicted"/>
<comment type="caution">
    <text evidence="8">Lacks conserved residue(s) required for the propagation of feature annotation.</text>
</comment>
<feature type="domain" description="EGF-like" evidence="10">
    <location>
        <begin position="195"/>
        <end position="231"/>
    </location>
</feature>
<dbReference type="SMART" id="SM00179">
    <property type="entry name" value="EGF_CA"/>
    <property type="match status" value="9"/>
</dbReference>
<dbReference type="Proteomes" id="UP000515135">
    <property type="component" value="Unplaced"/>
</dbReference>
<keyword evidence="6 8" id="KW-1015">Disulfide bond</keyword>
<dbReference type="FunFam" id="2.10.25.10:FF:000309">
    <property type="entry name" value="Uncharacterized protein, isoform A"/>
    <property type="match status" value="2"/>
</dbReference>
<dbReference type="SUPFAM" id="SSF57184">
    <property type="entry name" value="Growth factor receptor domain"/>
    <property type="match status" value="1"/>
</dbReference>
<feature type="disulfide bond" evidence="8">
    <location>
        <begin position="335"/>
        <end position="344"/>
    </location>
</feature>
<dbReference type="KEGG" id="bbel:109462640"/>
<evidence type="ECO:0000313" key="13">
    <source>
        <dbReference type="RefSeq" id="XP_019614759.1"/>
    </source>
</evidence>
<feature type="domain" description="EGF-like" evidence="10">
    <location>
        <begin position="1"/>
        <end position="16"/>
    </location>
</feature>
<dbReference type="GO" id="GO:0043235">
    <property type="term" value="C:receptor complex"/>
    <property type="evidence" value="ECO:0007669"/>
    <property type="project" value="TreeGrafter"/>
</dbReference>
<feature type="domain" description="EGF-like" evidence="10">
    <location>
        <begin position="271"/>
        <end position="307"/>
    </location>
</feature>
<sequence>MRRCVCPDGFSGPVCDVNVDDCAVNPCLNGGTCADGVDDVTCTCAEGFTGRICATNIDDCASQPCHNGGNCRDLVAGFNCTCAHGYAGDTCNVTVDYCSSAPCLHGGVCAGYVGGYFCDCAPGYQGDQCETNTDDCSPSPCVNGGTCADGVDDFTCSCPPGYSGRTCAEDDLSCAYHVCQNGGTPGFAGSHCETDVDECTSAPCLNSATCRDQENSFSCTCPPGFTGELCGVDVDECESFPCRNGGTCQDLPAGFLCVCPEGYSGDTCWQRVDPCDSAPCENAGYCSSLADGYECTCQTGYTGVNCETDIDECAGVTCYHGSTCRDGIGWFQCDCADGFTGSLCDEAVDNCDVIVRDDVTNTTQLVPRADCGAHGTCSSVETGFVCLCEEGFIGDRCEQELPTPCVDGQVTRPHNSTWEADCNTCTCTDGQVWCAKMWCGPPECPYDEVAGCPDDGECLSGCHDDKGCVLSPCLTDPCDKNVGHCGTSDSSAACRPDGELYGSDCTRLGFYLETDDIEDGLTLETFCDVVRSLTLFDPFVVHHGMWIRCQLTGWEGPDAYVTLSLETEKETEQSLTAVVAGGDLLDFIIAEMANPNSTSLFHHIRLPSLSPEKVVGPANTDDKTVYVVVGVLGSVGFLVLLVIGVFCVRRARREGPHRHNEPRNVYDNVTFSVPEGDVKFENPMYVEVFGKTAPPVGVKGHDSPGVNLELNGADC</sequence>
<dbReference type="GO" id="GO:0009986">
    <property type="term" value="C:cell surface"/>
    <property type="evidence" value="ECO:0007669"/>
    <property type="project" value="TreeGrafter"/>
</dbReference>
<dbReference type="GO" id="GO:0005886">
    <property type="term" value="C:plasma membrane"/>
    <property type="evidence" value="ECO:0007669"/>
    <property type="project" value="TreeGrafter"/>
</dbReference>
<evidence type="ECO:0000256" key="9">
    <source>
        <dbReference type="SAM" id="Phobius"/>
    </source>
</evidence>
<evidence type="ECO:0000259" key="11">
    <source>
        <dbReference type="PROSITE" id="PS50184"/>
    </source>
</evidence>
<feature type="domain" description="EGF-like" evidence="10">
    <location>
        <begin position="56"/>
        <end position="92"/>
    </location>
</feature>
<comment type="subcellular location">
    <subcellularLocation>
        <location evidence="1">Membrane</location>
    </subcellularLocation>
</comment>
<keyword evidence="3" id="KW-0732">Signal</keyword>
<dbReference type="InterPro" id="IPR000742">
    <property type="entry name" value="EGF"/>
</dbReference>
<feature type="transmembrane region" description="Helical" evidence="9">
    <location>
        <begin position="625"/>
        <end position="648"/>
    </location>
</feature>
<evidence type="ECO:0000256" key="7">
    <source>
        <dbReference type="ARBA" id="ARBA00023180"/>
    </source>
</evidence>
<dbReference type="GO" id="GO:0005509">
    <property type="term" value="F:calcium ion binding"/>
    <property type="evidence" value="ECO:0007669"/>
    <property type="project" value="InterPro"/>
</dbReference>
<keyword evidence="2 8" id="KW-0245">EGF-like domain</keyword>